<feature type="compositionally biased region" description="Pro residues" evidence="1">
    <location>
        <begin position="55"/>
        <end position="67"/>
    </location>
</feature>
<comment type="caution">
    <text evidence="2">The sequence shown here is derived from an EMBL/GenBank/DDBJ whole genome shotgun (WGS) entry which is preliminary data.</text>
</comment>
<dbReference type="EMBL" id="FUZO01000001">
    <property type="protein sequence ID" value="SKC36636.1"/>
    <property type="molecule type" value="Genomic_DNA"/>
</dbReference>
<reference evidence="2 3" key="1">
    <citation type="submission" date="2017-02" db="EMBL/GenBank/DDBJ databases">
        <authorList>
            <person name="Varghese N."/>
            <person name="Submissions S."/>
        </authorList>
    </citation>
    <scope>NUCLEOTIDE SEQUENCE [LARGE SCALE GENOMIC DNA]</scope>
    <source>
        <strain evidence="2 3">VKM Ac-1787</strain>
    </source>
</reference>
<feature type="compositionally biased region" description="Basic and acidic residues" evidence="1">
    <location>
        <begin position="92"/>
        <end position="103"/>
    </location>
</feature>
<sequence length="306" mass="32922">MSRGWNGFVAKSTWLPKAWRERAERALSEDPSTPAAPDTDDAESSADHSPRHTPEPAPRTTPTPPAQQPTGSEPLDGREANAPRTPVAGPDVHGEAPADERSATRLVDPVALPVTASAQVVPLSVAITDFELADDSVIGPASVLDNLELTKAAVTRVASAILTTEGPIAVPRLVTIVARRFGVDRPSEESRTELSALVTEAFVVQNGFAWPTGLDVVTWRGVRRVVHRDHRAVTDISPAEICNAMELVITASPEHEVDREQLPMQAASVLGYGRLGETARRWLDLTLAQAVLHGRLVEDGDRIRLP</sequence>
<accession>A0ABY1LJD6</accession>
<protein>
    <submittedName>
        <fullName evidence="2">Uncharacterized protein</fullName>
    </submittedName>
</protein>
<feature type="region of interest" description="Disordered" evidence="1">
    <location>
        <begin position="22"/>
        <end position="104"/>
    </location>
</feature>
<name>A0ABY1LJD6_9MICO</name>
<evidence type="ECO:0000313" key="3">
    <source>
        <dbReference type="Proteomes" id="UP000190827"/>
    </source>
</evidence>
<organism evidence="2 3">
    <name type="scientific">Plantibacter cousiniae</name>
    <name type="common">nom. nud.</name>
    <dbReference type="NCBI Taxonomy" id="199709"/>
    <lineage>
        <taxon>Bacteria</taxon>
        <taxon>Bacillati</taxon>
        <taxon>Actinomycetota</taxon>
        <taxon>Actinomycetes</taxon>
        <taxon>Micrococcales</taxon>
        <taxon>Microbacteriaceae</taxon>
        <taxon>Plantibacter</taxon>
    </lineage>
</organism>
<feature type="compositionally biased region" description="Basic and acidic residues" evidence="1">
    <location>
        <begin position="45"/>
        <end position="54"/>
    </location>
</feature>
<proteinExistence type="predicted"/>
<dbReference type="RefSeq" id="WP_079704301.1">
    <property type="nucleotide sequence ID" value="NZ_FUZO01000001.1"/>
</dbReference>
<keyword evidence="3" id="KW-1185">Reference proteome</keyword>
<gene>
    <name evidence="2" type="ORF">SAMN06295973_0170</name>
</gene>
<dbReference type="Proteomes" id="UP000190827">
    <property type="component" value="Unassembled WGS sequence"/>
</dbReference>
<evidence type="ECO:0000256" key="1">
    <source>
        <dbReference type="SAM" id="MobiDB-lite"/>
    </source>
</evidence>
<evidence type="ECO:0000313" key="2">
    <source>
        <dbReference type="EMBL" id="SKC36636.1"/>
    </source>
</evidence>